<accession>A0AAD4HNA2</accession>
<protein>
    <submittedName>
        <fullName evidence="1">Uncharacterized protein</fullName>
    </submittedName>
</protein>
<evidence type="ECO:0000313" key="1">
    <source>
        <dbReference type="EMBL" id="KAG1901514.1"/>
    </source>
</evidence>
<reference evidence="1" key="1">
    <citation type="journal article" date="2020" name="New Phytol.">
        <title>Comparative genomics reveals dynamic genome evolution in host specialist ectomycorrhizal fungi.</title>
        <authorList>
            <person name="Lofgren L.A."/>
            <person name="Nguyen N.H."/>
            <person name="Vilgalys R."/>
            <person name="Ruytinx J."/>
            <person name="Liao H.L."/>
            <person name="Branco S."/>
            <person name="Kuo A."/>
            <person name="LaButti K."/>
            <person name="Lipzen A."/>
            <person name="Andreopoulos W."/>
            <person name="Pangilinan J."/>
            <person name="Riley R."/>
            <person name="Hundley H."/>
            <person name="Na H."/>
            <person name="Barry K."/>
            <person name="Grigoriev I.V."/>
            <person name="Stajich J.E."/>
            <person name="Kennedy P.G."/>
        </authorList>
    </citation>
    <scope>NUCLEOTIDE SEQUENCE</scope>
    <source>
        <strain evidence="1">FC203</strain>
    </source>
</reference>
<sequence>MRLGKIPLVIGIPVLVSQNFDVDGGIVNGSTGILRKVRHSLNDEKQRVLRSCIVEISQSSGEALPNLSPQQIPIIEDSVELRFTH</sequence>
<proteinExistence type="predicted"/>
<organism evidence="1 2">
    <name type="scientific">Suillus fuscotomentosus</name>
    <dbReference type="NCBI Taxonomy" id="1912939"/>
    <lineage>
        <taxon>Eukaryota</taxon>
        <taxon>Fungi</taxon>
        <taxon>Dikarya</taxon>
        <taxon>Basidiomycota</taxon>
        <taxon>Agaricomycotina</taxon>
        <taxon>Agaricomycetes</taxon>
        <taxon>Agaricomycetidae</taxon>
        <taxon>Boletales</taxon>
        <taxon>Suillineae</taxon>
        <taxon>Suillaceae</taxon>
        <taxon>Suillus</taxon>
    </lineage>
</organism>
<dbReference type="AlphaFoldDB" id="A0AAD4HNA2"/>
<dbReference type="RefSeq" id="XP_041227089.1">
    <property type="nucleotide sequence ID" value="XM_041374974.1"/>
</dbReference>
<name>A0AAD4HNA2_9AGAM</name>
<dbReference type="Proteomes" id="UP001195769">
    <property type="component" value="Unassembled WGS sequence"/>
</dbReference>
<evidence type="ECO:0000313" key="2">
    <source>
        <dbReference type="Proteomes" id="UP001195769"/>
    </source>
</evidence>
<keyword evidence="2" id="KW-1185">Reference proteome</keyword>
<dbReference type="GeneID" id="64669272"/>
<dbReference type="EMBL" id="JABBWK010000021">
    <property type="protein sequence ID" value="KAG1901514.1"/>
    <property type="molecule type" value="Genomic_DNA"/>
</dbReference>
<comment type="caution">
    <text evidence="1">The sequence shown here is derived from an EMBL/GenBank/DDBJ whole genome shotgun (WGS) entry which is preliminary data.</text>
</comment>
<feature type="non-terminal residue" evidence="1">
    <location>
        <position position="85"/>
    </location>
</feature>
<gene>
    <name evidence="1" type="ORF">F5891DRAFT_950517</name>
</gene>